<dbReference type="Pfam" id="PF01476">
    <property type="entry name" value="LysM"/>
    <property type="match status" value="1"/>
</dbReference>
<sequence length="231" mass="26224">MKRQKRYNYNVLDEDNYNMPMQRLAQNRFDNAIEAEVQNGDTLQAIALRFRCSVAEIKRLNKIDKDNEIYARKTIKVPITPHSVLLETLPIIHKSGQSSPKRMSDELGSIAKLENQLENDYLSEKLMVASVVTSEVKPDSINNIILNSKLTSTTYTDNPGSGDREHILDSLLNDEADKTIPYPRPIALCFAIPLIYVLYIAENKFKNDELMAHNHSIQVNVNSSLSLKFSA</sequence>
<organism evidence="2 3">
    <name type="scientific">Hermetia illucens</name>
    <name type="common">Black soldier fly</name>
    <dbReference type="NCBI Taxonomy" id="343691"/>
    <lineage>
        <taxon>Eukaryota</taxon>
        <taxon>Metazoa</taxon>
        <taxon>Ecdysozoa</taxon>
        <taxon>Arthropoda</taxon>
        <taxon>Hexapoda</taxon>
        <taxon>Insecta</taxon>
        <taxon>Pterygota</taxon>
        <taxon>Neoptera</taxon>
        <taxon>Endopterygota</taxon>
        <taxon>Diptera</taxon>
        <taxon>Brachycera</taxon>
        <taxon>Stratiomyomorpha</taxon>
        <taxon>Stratiomyidae</taxon>
        <taxon>Hermetiinae</taxon>
        <taxon>Hermetia</taxon>
    </lineage>
</organism>
<dbReference type="FunCoup" id="A0A7R8Z444">
    <property type="interactions" value="171"/>
</dbReference>
<protein>
    <recommendedName>
        <fullName evidence="1">LysM domain-containing protein</fullName>
    </recommendedName>
</protein>
<reference evidence="2 3" key="1">
    <citation type="submission" date="2020-11" db="EMBL/GenBank/DDBJ databases">
        <authorList>
            <person name="Wallbank WR R."/>
            <person name="Pardo Diaz C."/>
            <person name="Kozak K."/>
            <person name="Martin S."/>
            <person name="Jiggins C."/>
            <person name="Moest M."/>
            <person name="Warren A I."/>
            <person name="Generalovic N T."/>
            <person name="Byers J.R.P. K."/>
            <person name="Montejo-Kovacevich G."/>
            <person name="Yen C E."/>
        </authorList>
    </citation>
    <scope>NUCLEOTIDE SEQUENCE [LARGE SCALE GENOMIC DNA]</scope>
</reference>
<dbReference type="PANTHER" id="PTHR20932:SF13">
    <property type="entry name" value="LD36653P"/>
    <property type="match status" value="1"/>
</dbReference>
<dbReference type="Gene3D" id="3.10.350.10">
    <property type="entry name" value="LysM domain"/>
    <property type="match status" value="1"/>
</dbReference>
<accession>A0A7R8Z444</accession>
<keyword evidence="3" id="KW-1185">Reference proteome</keyword>
<dbReference type="OrthoDB" id="538216at2759"/>
<evidence type="ECO:0000313" key="3">
    <source>
        <dbReference type="Proteomes" id="UP000594454"/>
    </source>
</evidence>
<name>A0A7R8Z444_HERIL</name>
<dbReference type="AlphaFoldDB" id="A0A7R8Z444"/>
<dbReference type="EMBL" id="LR899014">
    <property type="protein sequence ID" value="CAD7092627.1"/>
    <property type="molecule type" value="Genomic_DNA"/>
</dbReference>
<dbReference type="InterPro" id="IPR045030">
    <property type="entry name" value="LYSM1-4"/>
</dbReference>
<dbReference type="PANTHER" id="PTHR20932">
    <property type="entry name" value="LYSM AND PUTATIVE PEPTIDOGLYCAN-BINDING DOMAIN-CONTAINING PROTEIN"/>
    <property type="match status" value="1"/>
</dbReference>
<dbReference type="InParanoid" id="A0A7R8Z444"/>
<evidence type="ECO:0000313" key="2">
    <source>
        <dbReference type="EMBL" id="CAD7092627.1"/>
    </source>
</evidence>
<evidence type="ECO:0000259" key="1">
    <source>
        <dbReference type="PROSITE" id="PS51782"/>
    </source>
</evidence>
<feature type="domain" description="LysM" evidence="1">
    <location>
        <begin position="33"/>
        <end position="77"/>
    </location>
</feature>
<dbReference type="Proteomes" id="UP000594454">
    <property type="component" value="Chromosome 6"/>
</dbReference>
<dbReference type="SMART" id="SM00257">
    <property type="entry name" value="LysM"/>
    <property type="match status" value="1"/>
</dbReference>
<dbReference type="CDD" id="cd00118">
    <property type="entry name" value="LysM"/>
    <property type="match status" value="1"/>
</dbReference>
<dbReference type="PROSITE" id="PS51782">
    <property type="entry name" value="LYSM"/>
    <property type="match status" value="1"/>
</dbReference>
<dbReference type="InterPro" id="IPR018392">
    <property type="entry name" value="LysM"/>
</dbReference>
<dbReference type="InterPro" id="IPR036779">
    <property type="entry name" value="LysM_dom_sf"/>
</dbReference>
<gene>
    <name evidence="2" type="ORF">HERILL_LOCUS14975</name>
</gene>
<dbReference type="SUPFAM" id="SSF54106">
    <property type="entry name" value="LysM domain"/>
    <property type="match status" value="1"/>
</dbReference>
<proteinExistence type="predicted"/>